<dbReference type="InterPro" id="IPR001932">
    <property type="entry name" value="PPM-type_phosphatase-like_dom"/>
</dbReference>
<dbReference type="Pfam" id="PF01590">
    <property type="entry name" value="GAF"/>
    <property type="match status" value="1"/>
</dbReference>
<sequence length="467" mass="49160">MAPDCDRGPWGASSAAEGGHAMKAPLKPLVLPDVPPMPVQVYNPARLAALAATALMNTEPAPDLDNLCELAVSAAGTQQALVVLFDARHAFYKAAAGRGPLTLGRRSIPLHADACPLLAGASGPLVAADTARDARLVHLPAVRDGTMGAWAGFPLHSADGLVLGGLCVLDEQPHPWTGRQLGTLTRLAAAAGDLIELRRRMHQAQERIDALRSSGAAADRLARSLQDNLLPPMITRPPWLDAAALYLPAGDGETVVGDFYDLFPTRQPWWCAALGDVCGKGLEAAKVTALARYTVRTEATQHSSPATVLTRLNDALIRQHVNDRFLTAVCVMLRPGPDGGVRGLISLGGHAPALIRRADATVEEAGRPGLLLGIFADARLHAEPVELAPGDALLLYTDGVTEARSRSGHALWGLPALSTLLAGCDGLNAEQTLERITTALSGHAGDYHSDDTALLLLRVPHHGERPP</sequence>
<feature type="domain" description="PPM-type phosphatase" evidence="3">
    <location>
        <begin position="240"/>
        <end position="459"/>
    </location>
</feature>
<dbReference type="InterPro" id="IPR036457">
    <property type="entry name" value="PPM-type-like_dom_sf"/>
</dbReference>
<gene>
    <name evidence="4" type="ORF">B0I32_102260</name>
</gene>
<dbReference type="InterPro" id="IPR029016">
    <property type="entry name" value="GAF-like_dom_sf"/>
</dbReference>
<keyword evidence="5" id="KW-1185">Reference proteome</keyword>
<dbReference type="PANTHER" id="PTHR43156">
    <property type="entry name" value="STAGE II SPORULATION PROTEIN E-RELATED"/>
    <property type="match status" value="1"/>
</dbReference>
<evidence type="ECO:0000256" key="1">
    <source>
        <dbReference type="ARBA" id="ARBA00022801"/>
    </source>
</evidence>
<dbReference type="Gene3D" id="3.60.40.10">
    <property type="entry name" value="PPM-type phosphatase domain"/>
    <property type="match status" value="1"/>
</dbReference>
<reference evidence="4 5" key="1">
    <citation type="submission" date="2018-03" db="EMBL/GenBank/DDBJ databases">
        <title>Genomic Encyclopedia of Type Strains, Phase III (KMG-III): the genomes of soil and plant-associated and newly described type strains.</title>
        <authorList>
            <person name="Whitman W."/>
        </authorList>
    </citation>
    <scope>NUCLEOTIDE SEQUENCE [LARGE SCALE GENOMIC DNA]</scope>
    <source>
        <strain evidence="4 5">CGMCC 4.7104</strain>
    </source>
</reference>
<organism evidence="4 5">
    <name type="scientific">Nonomuraea fuscirosea</name>
    <dbReference type="NCBI Taxonomy" id="1291556"/>
    <lineage>
        <taxon>Bacteria</taxon>
        <taxon>Bacillati</taxon>
        <taxon>Actinomycetota</taxon>
        <taxon>Actinomycetes</taxon>
        <taxon>Streptosporangiales</taxon>
        <taxon>Streptosporangiaceae</taxon>
        <taxon>Nonomuraea</taxon>
    </lineage>
</organism>
<dbReference type="Pfam" id="PF07228">
    <property type="entry name" value="SpoIIE"/>
    <property type="match status" value="1"/>
</dbReference>
<evidence type="ECO:0000259" key="3">
    <source>
        <dbReference type="SMART" id="SM00331"/>
    </source>
</evidence>
<evidence type="ECO:0000313" key="5">
    <source>
        <dbReference type="Proteomes" id="UP000238312"/>
    </source>
</evidence>
<dbReference type="SUPFAM" id="SSF55781">
    <property type="entry name" value="GAF domain-like"/>
    <property type="match status" value="1"/>
</dbReference>
<dbReference type="AlphaFoldDB" id="A0A2T0N8Y5"/>
<dbReference type="Proteomes" id="UP000238312">
    <property type="component" value="Unassembled WGS sequence"/>
</dbReference>
<dbReference type="SUPFAM" id="SSF81606">
    <property type="entry name" value="PP2C-like"/>
    <property type="match status" value="1"/>
</dbReference>
<dbReference type="InterPro" id="IPR003018">
    <property type="entry name" value="GAF"/>
</dbReference>
<dbReference type="EMBL" id="PVNG01000002">
    <property type="protein sequence ID" value="PRX69203.1"/>
    <property type="molecule type" value="Genomic_DNA"/>
</dbReference>
<evidence type="ECO:0000256" key="2">
    <source>
        <dbReference type="SAM" id="Coils"/>
    </source>
</evidence>
<dbReference type="Gene3D" id="3.30.450.40">
    <property type="match status" value="1"/>
</dbReference>
<proteinExistence type="predicted"/>
<comment type="caution">
    <text evidence="4">The sequence shown here is derived from an EMBL/GenBank/DDBJ whole genome shotgun (WGS) entry which is preliminary data.</text>
</comment>
<dbReference type="PANTHER" id="PTHR43156:SF2">
    <property type="entry name" value="STAGE II SPORULATION PROTEIN E"/>
    <property type="match status" value="1"/>
</dbReference>
<keyword evidence="2" id="KW-0175">Coiled coil</keyword>
<feature type="coiled-coil region" evidence="2">
    <location>
        <begin position="187"/>
        <end position="214"/>
    </location>
</feature>
<dbReference type="InterPro" id="IPR052016">
    <property type="entry name" value="Bact_Sigma-Reg"/>
</dbReference>
<accession>A0A2T0N8Y5</accession>
<evidence type="ECO:0000313" key="4">
    <source>
        <dbReference type="EMBL" id="PRX69203.1"/>
    </source>
</evidence>
<name>A0A2T0N8Y5_9ACTN</name>
<protein>
    <submittedName>
        <fullName evidence="4">Serine phosphatase RsbU (Regulator of sigma subunit)</fullName>
    </submittedName>
</protein>
<dbReference type="SMART" id="SM00331">
    <property type="entry name" value="PP2C_SIG"/>
    <property type="match status" value="1"/>
</dbReference>
<dbReference type="OrthoDB" id="5241041at2"/>
<keyword evidence="1" id="KW-0378">Hydrolase</keyword>
<dbReference type="GO" id="GO:0016791">
    <property type="term" value="F:phosphatase activity"/>
    <property type="evidence" value="ECO:0007669"/>
    <property type="project" value="TreeGrafter"/>
</dbReference>